<organism evidence="2 3">
    <name type="scientific">Novosphingobium chloroacetimidivorans</name>
    <dbReference type="NCBI Taxonomy" id="1428314"/>
    <lineage>
        <taxon>Bacteria</taxon>
        <taxon>Pseudomonadati</taxon>
        <taxon>Pseudomonadota</taxon>
        <taxon>Alphaproteobacteria</taxon>
        <taxon>Sphingomonadales</taxon>
        <taxon>Sphingomonadaceae</taxon>
        <taxon>Novosphingobium</taxon>
    </lineage>
</organism>
<name>A0A7W7KA78_9SPHN</name>
<gene>
    <name evidence="2" type="ORF">HNO88_002181</name>
</gene>
<evidence type="ECO:0000256" key="1">
    <source>
        <dbReference type="SAM" id="MobiDB-lite"/>
    </source>
</evidence>
<sequence>MGQSAEQFVPIIGIRRRERDRRETQARNAHEAFDHAERALEEARRAVESACRSCEAAERARAAAPCDALVADYLRAEQQKLATCKQDAALRADALHGLRRDLAAAQHERQRAQVRLDVLESEHATAQSRERRRSERKREGALPTALPIALAGSPC</sequence>
<evidence type="ECO:0000313" key="2">
    <source>
        <dbReference type="EMBL" id="MBB4858855.1"/>
    </source>
</evidence>
<feature type="region of interest" description="Disordered" evidence="1">
    <location>
        <begin position="117"/>
        <end position="146"/>
    </location>
</feature>
<proteinExistence type="predicted"/>
<feature type="compositionally biased region" description="Basic and acidic residues" evidence="1">
    <location>
        <begin position="117"/>
        <end position="140"/>
    </location>
</feature>
<reference evidence="2 3" key="1">
    <citation type="submission" date="2020-08" db="EMBL/GenBank/DDBJ databases">
        <title>Functional genomics of gut bacteria from endangered species of beetles.</title>
        <authorList>
            <person name="Carlos-Shanley C."/>
        </authorList>
    </citation>
    <scope>NUCLEOTIDE SEQUENCE [LARGE SCALE GENOMIC DNA]</scope>
    <source>
        <strain evidence="2 3">S00245</strain>
    </source>
</reference>
<accession>A0A7W7KA78</accession>
<keyword evidence="3" id="KW-1185">Reference proteome</keyword>
<comment type="caution">
    <text evidence="2">The sequence shown here is derived from an EMBL/GenBank/DDBJ whole genome shotgun (WGS) entry which is preliminary data.</text>
</comment>
<dbReference type="RefSeq" id="WP_184244924.1">
    <property type="nucleotide sequence ID" value="NZ_JACHLR010000008.1"/>
</dbReference>
<feature type="compositionally biased region" description="Basic and acidic residues" evidence="1">
    <location>
        <begin position="15"/>
        <end position="31"/>
    </location>
</feature>
<dbReference type="EMBL" id="JACHLR010000008">
    <property type="protein sequence ID" value="MBB4858855.1"/>
    <property type="molecule type" value="Genomic_DNA"/>
</dbReference>
<dbReference type="AlphaFoldDB" id="A0A7W7KA78"/>
<protein>
    <submittedName>
        <fullName evidence="2">Formate-dependent nitrite reductase cytochrome c552 subunit</fullName>
    </submittedName>
</protein>
<evidence type="ECO:0000313" key="3">
    <source>
        <dbReference type="Proteomes" id="UP000555448"/>
    </source>
</evidence>
<dbReference type="Proteomes" id="UP000555448">
    <property type="component" value="Unassembled WGS sequence"/>
</dbReference>
<feature type="region of interest" description="Disordered" evidence="1">
    <location>
        <begin position="1"/>
        <end position="31"/>
    </location>
</feature>